<protein>
    <submittedName>
        <fullName evidence="1">Uncharacterized protein</fullName>
    </submittedName>
</protein>
<evidence type="ECO:0000313" key="1">
    <source>
        <dbReference type="EMBL" id="KAJ9127421.1"/>
    </source>
</evidence>
<organism evidence="1 2">
    <name type="scientific">Naganishia onofrii</name>
    <dbReference type="NCBI Taxonomy" id="1851511"/>
    <lineage>
        <taxon>Eukaryota</taxon>
        <taxon>Fungi</taxon>
        <taxon>Dikarya</taxon>
        <taxon>Basidiomycota</taxon>
        <taxon>Agaricomycotina</taxon>
        <taxon>Tremellomycetes</taxon>
        <taxon>Filobasidiales</taxon>
        <taxon>Filobasidiaceae</taxon>
        <taxon>Naganishia</taxon>
    </lineage>
</organism>
<gene>
    <name evidence="1" type="ORF">QFC24_000829</name>
</gene>
<evidence type="ECO:0000313" key="2">
    <source>
        <dbReference type="Proteomes" id="UP001234202"/>
    </source>
</evidence>
<sequence length="1190" mass="131383">MAGDRAAALAKLKNNRNRQAEARGTSPDKISIPEQSTSSTSYPRPSLPGISNSTYANTKILAPESSPIGPQSKYYGGTQAAAPIGPGAAAIRNTLFGGASDTASMSMNKPRRKEAELSEAEREELRQGKDLMQGLMNMAGGHHIARPDSRASTNDDDGLPPRKKQAFDSGSQTPSSPIMGSRSGSASVSLTGRLQSGLKVSTSRSDSEGPSSRQSTPPIAFGASSGPQRVSLAKNPASNGSSPVFSAAVSTPERRAPGVGSTSGVSSALNPDRMRTMFTRISRERIEQIVIEHGDEPASEIIKRLSAANENQPYRAPGVASVKTIKSVATRSPVPLHSPGSRTSLSSPAPAQPVPKKNIKMVSAIYANRSERKSTQVEKDGEASPTKGDGDVKAGAASSKDAISISDEEMPTDDDSDAEGAGKGKGKVELDEEGQDMDEVKALEVFNTCPADTLTGTIVCSAEQAETIISLRPFATVAELRKKLTKKKGVSFGLFEQYIEVIQGYIEVDRCLTKCENIGKEIAETMEIWTGSSREARSRTDTPDIGTLPGQSSQQSQDTGLHITSVDVEKIKAEIRVEQDQRRRKILKQFVTEQPPTLKEGVVLKDYQLLGVNWLYLLYAKGLSCILADDMGLGKTMQVISFMTLLRERGTKGPHLIIVPSSTLENWVREFQKFSPEIDVRTYYGSQNDRFHLREEYMEMADNDELEVLLTTYDMAWKPDDNKFLRRKIKFDCCIFDEGHTLKNFESQRYKSLIQIRSKWRLLLTGTPLQNNLQELVSLLNFIHEDIFEEAEEHLRQIFKVHNKGSANMLSQQRVSRARAMMTPFVLRRRKAQVLKDLPPKTDKVIECEMPPSQKQLYLETLRRSSSALAQQNLPEAERAEEKPKRGRKAVLEKKNDASANILMDLRKAALHPLLFRRIYDDKKIRQLARDCMIEPEFSTSNFDLIVEDMEVMSDAELYFFCERYRSVKRHALDMQHFMDVAKVKALQKVLKDSEKEDKRLLVFSQFTQMLDILQVILTHLNIQYIRLDGSTKVDERQSLVDEFTNNNKIKVFLLSTKAGGMGINLVAASVGQTREVEVIKLLTRNTIDEDIYRIGITKLKLDDAVGGHGGSLPSTTPTGASGTTTPVGTGADGLVDDTKAQSEVKKSLLSALRQKLVDEEGKIKDVTEEVLHTSAEVVDDDGVVHLKVE</sequence>
<comment type="caution">
    <text evidence="1">The sequence shown here is derived from an EMBL/GenBank/DDBJ whole genome shotgun (WGS) entry which is preliminary data.</text>
</comment>
<keyword evidence="2" id="KW-1185">Reference proteome</keyword>
<reference evidence="1" key="1">
    <citation type="submission" date="2023-04" db="EMBL/GenBank/DDBJ databases">
        <title>Draft Genome sequencing of Naganishia species isolated from polar environments using Oxford Nanopore Technology.</title>
        <authorList>
            <person name="Leo P."/>
            <person name="Venkateswaran K."/>
        </authorList>
    </citation>
    <scope>NUCLEOTIDE SEQUENCE</scope>
    <source>
        <strain evidence="1">DBVPG 5303</strain>
    </source>
</reference>
<dbReference type="Proteomes" id="UP001234202">
    <property type="component" value="Unassembled WGS sequence"/>
</dbReference>
<dbReference type="EMBL" id="JASBWV010000002">
    <property type="protein sequence ID" value="KAJ9127421.1"/>
    <property type="molecule type" value="Genomic_DNA"/>
</dbReference>
<accession>A0ACC2XWM2</accession>
<proteinExistence type="predicted"/>
<name>A0ACC2XWM2_9TREE</name>